<dbReference type="Proteomes" id="UP000017174">
    <property type="component" value="Unassembled WGS sequence"/>
</dbReference>
<proteinExistence type="predicted"/>
<sequence length="47" mass="5680">MHRKKLNLQQLHRKKLVANAQFCHQICKKDRTMHLSEKPFFGYEPIS</sequence>
<comment type="caution">
    <text evidence="1">The sequence shown here is derived from an EMBL/GenBank/DDBJ whole genome shotgun (WGS) entry which is preliminary data.</text>
</comment>
<organism evidence="1 2">
    <name type="scientific">Rothia aeria F0184</name>
    <dbReference type="NCBI Taxonomy" id="888019"/>
    <lineage>
        <taxon>Bacteria</taxon>
        <taxon>Bacillati</taxon>
        <taxon>Actinomycetota</taxon>
        <taxon>Actinomycetes</taxon>
        <taxon>Micrococcales</taxon>
        <taxon>Micrococcaceae</taxon>
        <taxon>Rothia</taxon>
    </lineage>
</organism>
<gene>
    <name evidence="1" type="ORF">HMPREF0742_02423</name>
</gene>
<dbReference type="AlphaFoldDB" id="U7V011"/>
<evidence type="ECO:0000313" key="2">
    <source>
        <dbReference type="Proteomes" id="UP000017174"/>
    </source>
</evidence>
<accession>U7V011</accession>
<evidence type="ECO:0000313" key="1">
    <source>
        <dbReference type="EMBL" id="ERT64048.1"/>
    </source>
</evidence>
<dbReference type="EMBL" id="AXZG01000068">
    <property type="protein sequence ID" value="ERT64048.1"/>
    <property type="molecule type" value="Genomic_DNA"/>
</dbReference>
<dbReference type="HOGENOM" id="CLU_3172776_0_0_11"/>
<reference evidence="1 2" key="1">
    <citation type="submission" date="2013-08" db="EMBL/GenBank/DDBJ databases">
        <authorList>
            <person name="Weinstock G."/>
            <person name="Sodergren E."/>
            <person name="Wylie T."/>
            <person name="Fulton L."/>
            <person name="Fulton R."/>
            <person name="Fronick C."/>
            <person name="O'Laughlin M."/>
            <person name="Godfrey J."/>
            <person name="Miner T."/>
            <person name="Herter B."/>
            <person name="Appelbaum E."/>
            <person name="Cordes M."/>
            <person name="Lek S."/>
            <person name="Wollam A."/>
            <person name="Pepin K.H."/>
            <person name="Palsikar V.B."/>
            <person name="Mitreva M."/>
            <person name="Wilson R.K."/>
        </authorList>
    </citation>
    <scope>NUCLEOTIDE SEQUENCE [LARGE SCALE GENOMIC DNA]</scope>
    <source>
        <strain evidence="1 2">F0184</strain>
    </source>
</reference>
<name>U7V011_9MICC</name>
<protein>
    <submittedName>
        <fullName evidence="1">Uncharacterized protein</fullName>
    </submittedName>
</protein>